<proteinExistence type="inferred from homology"/>
<keyword evidence="7 10" id="KW-0862">Zinc</keyword>
<dbReference type="Pfam" id="PF18995">
    <property type="entry name" value="PRT6_C"/>
    <property type="match status" value="2"/>
</dbReference>
<feature type="region of interest" description="Disordered" evidence="11">
    <location>
        <begin position="718"/>
        <end position="741"/>
    </location>
</feature>
<feature type="region of interest" description="Disordered" evidence="11">
    <location>
        <begin position="188"/>
        <end position="239"/>
    </location>
</feature>
<evidence type="ECO:0000256" key="2">
    <source>
        <dbReference type="ARBA" id="ARBA00004906"/>
    </source>
</evidence>
<dbReference type="Proteomes" id="UP000007797">
    <property type="component" value="Unassembled WGS sequence"/>
</dbReference>
<dbReference type="OrthoDB" id="15304at2759"/>
<feature type="domain" description="UBR-type" evidence="12">
    <location>
        <begin position="86"/>
        <end position="156"/>
    </location>
</feature>
<feature type="compositionally biased region" description="Low complexity" evidence="11">
    <location>
        <begin position="221"/>
        <end position="239"/>
    </location>
</feature>
<accession>F4PK09</accession>
<sequence>MTESHQKKIEEYYHILRLGDDDGDDNQSRNTTIVTNKLIELITGNTTKNSLSVDSLLDVASWLCTQGELKSFNDLKTKYANCSTKSMCSNVWKSDTYIYKCIDCQFDENCALCVECFQPSKHVGHRYRLLPSFRGCCDCGDISAWKREGWCDFHGQSRVIGQLPISLHQTIKLYSSAIVQLIHRSLSPQKHHQQSSNNNNNNNNVNSPPPPPPPQPPLSPSSPFVSSMDESMQGQQQQQDTIQMYKINYQYIEPLMKLVKSMNQLIDLLGDNVALICASSFTDNNDITNDKDNHKHIYLSTFYLLAESKEEIEPLERFVISLFVSNDYRDQLSIHLSQNYDIVRHYDTEGNISKPFSLTVQLFTVDSIALKIVSTQNFIHIVNNFNAVIKNAQNKNTGQLIVNSPVIKDKHYFRTLVDICYILRNKSSFLWLMENPEQLFETFKPLTLAQEIYSQSRIATVHIEQEDDFWHYAFNFEFYLRKYLLDPVQNLILTMSSNNSDLIKESQILNLKNHFLEEIENFYNCTGHRLSKIAWKRGLRDNRVPDFRVNKQPVSIHLPLHRSLIEFIYDLILIFKKQPKQCLFNSKGNYVEPSFIVDPIIRLYVFLSQVKSGSWVRNGTSVLYQSHLYLRHDEFCQPDFYLLQFCLLCMETEQIYAQLLDRSELTTWFVLDGTIVTPASPVSSPSTSPQPTSILSPHGLFSSPSAALSSLLPGFLRSSTNGGNTNGPPRPPQPQTTTVPPVPVHQSNADKNNLVMAEDLVALIISLVSDRSKLAGFTTEQIIRRDLIHILAIGNSTHSDLVERHHDTINSHPGFDRVLESVAIYHNATVHEKGKYQLRDECWEEWDAYYPLYSRVELQKAEENYSRYFKNHKKTGQSSSSSSYHRPIHPLVPAIPILSGIEKILHCDILHSIIFTILYNSLSGSPRTSEALVTNTLHLISLVLNHSNNNNLKNNNINNNNNNNNSNSHQQPSVPKYETIDFGFHPKDFVANMFHPIKQSGYFMIGSASISHTIYSLLNTMLTSSSNLEQHTGAIELILGHPLVEQAKPFYLANDMAGSSGSSNSGLATSLGNSQGLSKSPEFGSLQKEFARKKQLEIMKKFSEQQRSFLKHSTEKTKQKEKEKEKEKDHSELLVFGDIDEDDEEIPKSSSSSDIDMDEDEDLNIFGSCSMCKEEMNPTKEPFGYVSYIQKNQILSFLPLENSSNLGSAIEQVAMDYMELFKDINRVKSSFINFCSHLMHLECHKKLLKSQSSHHRAGAAEHSPLDSFHCPCCRRISNTIIPFSDCPIYSHRNNNQISPSTLPFIDWAISQTNQQFPIHTASLYTPGIILQELIGNQDSPYKLHLLWNIIISTITITEISKRGSNILDSITHHFKSSLQNLVKLVVSKSLVNQGQRTSEMNSMLNRIFNNNNIQQDNNNNNNGTTEKDQINIQFLNIEMFGLLVRMFICTESLPIHQRLSFSFIVQLLFISTIIQSIIVLKQKNILKGTILEEIKNISNGEMNQEIKSLCLPFLRRTGILLSVLDYPNTSNRIDYSTNDGIDNEYQYLLKYLGLSNESLMETLNNNQIVSNLIIKTWIDNTTTTTIKEDNNNNNQQVVTTTSTIYPPLRGYKKFEFVNLPREYIPFFLEMNKKECDECHNATKKELRNRIICMFCRKIMCSYTEYIDHYASCSGIGVSLLLSESLIVILFKNSIKIWGTVYLDEHGDEDIGLRRGKPLFLSTERLERLKQDILSLSIQNLTQSIPNHNMLFDR</sequence>
<feature type="compositionally biased region" description="Low complexity" evidence="11">
    <location>
        <begin position="718"/>
        <end position="727"/>
    </location>
</feature>
<dbReference type="Pfam" id="PF02207">
    <property type="entry name" value="zf-UBR"/>
    <property type="match status" value="1"/>
</dbReference>
<dbReference type="GO" id="GO:0005737">
    <property type="term" value="C:cytoplasm"/>
    <property type="evidence" value="ECO:0007669"/>
    <property type="project" value="TreeGrafter"/>
</dbReference>
<dbReference type="EC" id="2.3.2.27" evidence="10"/>
<dbReference type="InterPro" id="IPR003126">
    <property type="entry name" value="Znf_UBR"/>
</dbReference>
<dbReference type="InterPro" id="IPR042065">
    <property type="entry name" value="E3_ELL-like"/>
</dbReference>
<feature type="zinc finger region" description="UBR-type" evidence="9">
    <location>
        <begin position="86"/>
        <end position="156"/>
    </location>
</feature>
<dbReference type="RefSeq" id="XP_004361784.1">
    <property type="nucleotide sequence ID" value="XM_004361727.1"/>
</dbReference>
<dbReference type="PANTHER" id="PTHR21497:SF49">
    <property type="entry name" value="E3 UBIQUITIN-PROTEIN LIGASE"/>
    <property type="match status" value="1"/>
</dbReference>
<comment type="similarity">
    <text evidence="8 10">Belongs to the E3 ubiquitin-protein ligase UBR1-like family.</text>
</comment>
<dbReference type="OMA" id="DIASEEC"/>
<evidence type="ECO:0000256" key="4">
    <source>
        <dbReference type="ARBA" id="ARBA00022723"/>
    </source>
</evidence>
<keyword evidence="4 10" id="KW-0479">Metal-binding</keyword>
<dbReference type="GO" id="GO:0061630">
    <property type="term" value="F:ubiquitin protein ligase activity"/>
    <property type="evidence" value="ECO:0007669"/>
    <property type="project" value="UniProtKB-UniRule"/>
</dbReference>
<evidence type="ECO:0000256" key="10">
    <source>
        <dbReference type="RuleBase" id="RU366018"/>
    </source>
</evidence>
<feature type="compositionally biased region" description="Low complexity" evidence="11">
    <location>
        <begin position="951"/>
        <end position="968"/>
    </location>
</feature>
<evidence type="ECO:0000256" key="9">
    <source>
        <dbReference type="PROSITE-ProRule" id="PRU00508"/>
    </source>
</evidence>
<dbReference type="GO" id="GO:0016567">
    <property type="term" value="P:protein ubiquitination"/>
    <property type="evidence" value="ECO:0007669"/>
    <property type="project" value="UniProtKB-UniRule"/>
</dbReference>
<gene>
    <name evidence="13" type="ORF">DFA_06071</name>
</gene>
<dbReference type="KEGG" id="dfa:DFA_06071"/>
<name>F4PK09_CACFS</name>
<evidence type="ECO:0000256" key="3">
    <source>
        <dbReference type="ARBA" id="ARBA00022679"/>
    </source>
</evidence>
<keyword evidence="3 10" id="KW-0808">Transferase</keyword>
<dbReference type="UniPathway" id="UPA00143"/>
<dbReference type="Gene3D" id="1.10.10.2670">
    <property type="entry name" value="E3 ubiquitin-protein ligase"/>
    <property type="match status" value="1"/>
</dbReference>
<dbReference type="SMART" id="SM00396">
    <property type="entry name" value="ZnF_UBR1"/>
    <property type="match status" value="1"/>
</dbReference>
<comment type="pathway">
    <text evidence="2 10">Protein modification; protein ubiquitination.</text>
</comment>
<feature type="region of interest" description="Disordered" evidence="11">
    <location>
        <begin position="1107"/>
        <end position="1135"/>
    </location>
</feature>
<evidence type="ECO:0000313" key="13">
    <source>
        <dbReference type="EMBL" id="EGG23933.1"/>
    </source>
</evidence>
<keyword evidence="14" id="KW-1185">Reference proteome</keyword>
<evidence type="ECO:0000256" key="1">
    <source>
        <dbReference type="ARBA" id="ARBA00000900"/>
    </source>
</evidence>
<dbReference type="PANTHER" id="PTHR21497">
    <property type="entry name" value="UBIQUITIN LIGASE E3 ALPHA-RELATED"/>
    <property type="match status" value="1"/>
</dbReference>
<comment type="function">
    <text evidence="10">Ubiquitin ligase protein which is a component of the N-end rule pathway. Recognizes and binds to proteins bearing specific N-terminal residues that are destabilizing according to the N-end rule, leading to their ubiquitination and subsequent degradation.</text>
</comment>
<evidence type="ECO:0000256" key="8">
    <source>
        <dbReference type="ARBA" id="ARBA00046341"/>
    </source>
</evidence>
<dbReference type="GO" id="GO:0008270">
    <property type="term" value="F:zinc ion binding"/>
    <property type="evidence" value="ECO:0007669"/>
    <property type="project" value="UniProtKB-UniRule"/>
</dbReference>
<dbReference type="Gene3D" id="2.10.110.30">
    <property type="match status" value="1"/>
</dbReference>
<feature type="region of interest" description="Disordered" evidence="11">
    <location>
        <begin position="951"/>
        <end position="975"/>
    </location>
</feature>
<dbReference type="PROSITE" id="PS51157">
    <property type="entry name" value="ZF_UBR"/>
    <property type="match status" value="1"/>
</dbReference>
<comment type="catalytic activity">
    <reaction evidence="1 10">
        <text>S-ubiquitinyl-[E2 ubiquitin-conjugating enzyme]-L-cysteine + [acceptor protein]-L-lysine = [E2 ubiquitin-conjugating enzyme]-L-cysteine + N(6)-ubiquitinyl-[acceptor protein]-L-lysine.</text>
        <dbReference type="EC" id="2.3.2.27"/>
    </reaction>
</comment>
<dbReference type="InterPro" id="IPR036390">
    <property type="entry name" value="WH_DNA-bd_sf"/>
</dbReference>
<organism evidence="13 14">
    <name type="scientific">Cavenderia fasciculata</name>
    <name type="common">Slime mold</name>
    <name type="synonym">Dictyostelium fasciculatum</name>
    <dbReference type="NCBI Taxonomy" id="261658"/>
    <lineage>
        <taxon>Eukaryota</taxon>
        <taxon>Amoebozoa</taxon>
        <taxon>Evosea</taxon>
        <taxon>Eumycetozoa</taxon>
        <taxon>Dictyostelia</taxon>
        <taxon>Acytosteliales</taxon>
        <taxon>Cavenderiaceae</taxon>
        <taxon>Cavenderia</taxon>
    </lineage>
</organism>
<dbReference type="InterPro" id="IPR044046">
    <property type="entry name" value="E3_ligase_UBR-like_C"/>
</dbReference>
<dbReference type="GO" id="GO:0071596">
    <property type="term" value="P:ubiquitin-dependent protein catabolic process via the N-end rule pathway"/>
    <property type="evidence" value="ECO:0007669"/>
    <property type="project" value="UniProtKB-UniRule"/>
</dbReference>
<keyword evidence="5 10" id="KW-0863">Zinc-finger</keyword>
<dbReference type="STRING" id="1054147.F4PK09"/>
<dbReference type="InterPro" id="IPR039164">
    <property type="entry name" value="UBR1-like"/>
</dbReference>
<feature type="compositionally biased region" description="Basic and acidic residues" evidence="11">
    <location>
        <begin position="1112"/>
        <end position="1132"/>
    </location>
</feature>
<keyword evidence="6 10" id="KW-0833">Ubl conjugation pathway</keyword>
<protein>
    <recommendedName>
        <fullName evidence="10">E3 ubiquitin-protein ligase</fullName>
        <ecNumber evidence="10">2.3.2.27</ecNumber>
    </recommendedName>
</protein>
<reference evidence="14" key="1">
    <citation type="journal article" date="2011" name="Genome Res.">
        <title>Phylogeny-wide analysis of social amoeba genomes highlights ancient origins for complex intercellular communication.</title>
        <authorList>
            <person name="Heidel A.J."/>
            <person name="Lawal H.M."/>
            <person name="Felder M."/>
            <person name="Schilde C."/>
            <person name="Helps N.R."/>
            <person name="Tunggal B."/>
            <person name="Rivero F."/>
            <person name="John U."/>
            <person name="Schleicher M."/>
            <person name="Eichinger L."/>
            <person name="Platzer M."/>
            <person name="Noegel A.A."/>
            <person name="Schaap P."/>
            <person name="Gloeckner G."/>
        </authorList>
    </citation>
    <scope>NUCLEOTIDE SEQUENCE [LARGE SCALE GENOMIC DNA]</scope>
    <source>
        <strain evidence="14">SH3</strain>
    </source>
</reference>
<evidence type="ECO:0000256" key="7">
    <source>
        <dbReference type="ARBA" id="ARBA00022833"/>
    </source>
</evidence>
<dbReference type="InterPro" id="IPR055194">
    <property type="entry name" value="UBR1-like_WH"/>
</dbReference>
<dbReference type="GeneID" id="14876611"/>
<dbReference type="FunFam" id="2.10.110.30:FF:000002">
    <property type="entry name" value="Putative e3 ubiquitin-protein ligase ubr3"/>
    <property type="match status" value="1"/>
</dbReference>
<dbReference type="GO" id="GO:0000151">
    <property type="term" value="C:ubiquitin ligase complex"/>
    <property type="evidence" value="ECO:0007669"/>
    <property type="project" value="TreeGrafter"/>
</dbReference>
<evidence type="ECO:0000259" key="12">
    <source>
        <dbReference type="PROSITE" id="PS51157"/>
    </source>
</evidence>
<dbReference type="CDD" id="cd19673">
    <property type="entry name" value="UBR-box_UBR3"/>
    <property type="match status" value="1"/>
</dbReference>
<evidence type="ECO:0000313" key="14">
    <source>
        <dbReference type="Proteomes" id="UP000007797"/>
    </source>
</evidence>
<dbReference type="Pfam" id="PF22960">
    <property type="entry name" value="WHD_UBR1"/>
    <property type="match status" value="1"/>
</dbReference>
<evidence type="ECO:0000256" key="11">
    <source>
        <dbReference type="SAM" id="MobiDB-lite"/>
    </source>
</evidence>
<dbReference type="SUPFAM" id="SSF46785">
    <property type="entry name" value="Winged helix' DNA-binding domain"/>
    <property type="match status" value="1"/>
</dbReference>
<dbReference type="EMBL" id="GL883007">
    <property type="protein sequence ID" value="EGG23933.1"/>
    <property type="molecule type" value="Genomic_DNA"/>
</dbReference>
<feature type="compositionally biased region" description="Pro residues" evidence="11">
    <location>
        <begin position="207"/>
        <end position="220"/>
    </location>
</feature>
<evidence type="ECO:0000256" key="5">
    <source>
        <dbReference type="ARBA" id="ARBA00022771"/>
    </source>
</evidence>
<evidence type="ECO:0000256" key="6">
    <source>
        <dbReference type="ARBA" id="ARBA00022786"/>
    </source>
</evidence>
<feature type="compositionally biased region" description="Low complexity" evidence="11">
    <location>
        <begin position="195"/>
        <end position="206"/>
    </location>
</feature>